<gene>
    <name evidence="2" type="ORF">B0H17DRAFT_571275</name>
</gene>
<evidence type="ECO:0000256" key="1">
    <source>
        <dbReference type="SAM" id="Phobius"/>
    </source>
</evidence>
<evidence type="ECO:0000313" key="3">
    <source>
        <dbReference type="Proteomes" id="UP001221757"/>
    </source>
</evidence>
<sequence>MCNHATPGMSWNAWMTIWLRVGMVAHACTLSTLSLFPILLVSSLGRFPELLRAHRFFSCSSTLSTTYRTSLRFSTGYATSSWQDNLLDDFSAGKCLVSKRKKFPRPDEAEPRML</sequence>
<reference evidence="2" key="1">
    <citation type="submission" date="2023-03" db="EMBL/GenBank/DDBJ databases">
        <title>Massive genome expansion in bonnet fungi (Mycena s.s.) driven by repeated elements and novel gene families across ecological guilds.</title>
        <authorList>
            <consortium name="Lawrence Berkeley National Laboratory"/>
            <person name="Harder C.B."/>
            <person name="Miyauchi S."/>
            <person name="Viragh M."/>
            <person name="Kuo A."/>
            <person name="Thoen E."/>
            <person name="Andreopoulos B."/>
            <person name="Lu D."/>
            <person name="Skrede I."/>
            <person name="Drula E."/>
            <person name="Henrissat B."/>
            <person name="Morin E."/>
            <person name="Kohler A."/>
            <person name="Barry K."/>
            <person name="LaButti K."/>
            <person name="Morin E."/>
            <person name="Salamov A."/>
            <person name="Lipzen A."/>
            <person name="Mereny Z."/>
            <person name="Hegedus B."/>
            <person name="Baldrian P."/>
            <person name="Stursova M."/>
            <person name="Weitz H."/>
            <person name="Taylor A."/>
            <person name="Grigoriev I.V."/>
            <person name="Nagy L.G."/>
            <person name="Martin F."/>
            <person name="Kauserud H."/>
        </authorList>
    </citation>
    <scope>NUCLEOTIDE SEQUENCE</scope>
    <source>
        <strain evidence="2">CBHHK067</strain>
    </source>
</reference>
<feature type="transmembrane region" description="Helical" evidence="1">
    <location>
        <begin position="17"/>
        <end position="42"/>
    </location>
</feature>
<dbReference type="AlphaFoldDB" id="A0AAD7GWQ2"/>
<organism evidence="2 3">
    <name type="scientific">Mycena rosella</name>
    <name type="common">Pink bonnet</name>
    <name type="synonym">Agaricus rosellus</name>
    <dbReference type="NCBI Taxonomy" id="1033263"/>
    <lineage>
        <taxon>Eukaryota</taxon>
        <taxon>Fungi</taxon>
        <taxon>Dikarya</taxon>
        <taxon>Basidiomycota</taxon>
        <taxon>Agaricomycotina</taxon>
        <taxon>Agaricomycetes</taxon>
        <taxon>Agaricomycetidae</taxon>
        <taxon>Agaricales</taxon>
        <taxon>Marasmiineae</taxon>
        <taxon>Mycenaceae</taxon>
        <taxon>Mycena</taxon>
    </lineage>
</organism>
<evidence type="ECO:0000313" key="2">
    <source>
        <dbReference type="EMBL" id="KAJ7706863.1"/>
    </source>
</evidence>
<keyword evidence="1" id="KW-0472">Membrane</keyword>
<name>A0AAD7GWQ2_MYCRO</name>
<protein>
    <submittedName>
        <fullName evidence="2">Uncharacterized protein</fullName>
    </submittedName>
</protein>
<proteinExistence type="predicted"/>
<keyword evidence="1" id="KW-1133">Transmembrane helix</keyword>
<accession>A0AAD7GWQ2</accession>
<dbReference type="Proteomes" id="UP001221757">
    <property type="component" value="Unassembled WGS sequence"/>
</dbReference>
<keyword evidence="1" id="KW-0812">Transmembrane</keyword>
<keyword evidence="3" id="KW-1185">Reference proteome</keyword>
<comment type="caution">
    <text evidence="2">The sequence shown here is derived from an EMBL/GenBank/DDBJ whole genome shotgun (WGS) entry which is preliminary data.</text>
</comment>
<dbReference type="EMBL" id="JARKIE010000006">
    <property type="protein sequence ID" value="KAJ7706863.1"/>
    <property type="molecule type" value="Genomic_DNA"/>
</dbReference>